<comment type="caution">
    <text evidence="5">The sequence shown here is derived from an EMBL/GenBank/DDBJ whole genome shotgun (WGS) entry which is preliminary data.</text>
</comment>
<dbReference type="Pfam" id="PF00005">
    <property type="entry name" value="ABC_tran"/>
    <property type="match status" value="1"/>
</dbReference>
<keyword evidence="2" id="KW-0547">Nucleotide-binding</keyword>
<dbReference type="RefSeq" id="WP_052417890.1">
    <property type="nucleotide sequence ID" value="NZ_BBNR01000006.1"/>
</dbReference>
<name>A0A090VQE5_9FLAO</name>
<feature type="domain" description="ABC transporter" evidence="4">
    <location>
        <begin position="2"/>
        <end position="227"/>
    </location>
</feature>
<dbReference type="GO" id="GO:0016887">
    <property type="term" value="F:ATP hydrolysis activity"/>
    <property type="evidence" value="ECO:0007669"/>
    <property type="project" value="InterPro"/>
</dbReference>
<dbReference type="PANTHER" id="PTHR42939:SF1">
    <property type="entry name" value="ABC TRANSPORTER ATP-BINDING PROTEIN ALBC-RELATED"/>
    <property type="match status" value="1"/>
</dbReference>
<protein>
    <submittedName>
        <fullName evidence="5">ABC transporter ATP-binding protein</fullName>
    </submittedName>
</protein>
<proteinExistence type="predicted"/>
<gene>
    <name evidence="5" type="ORF">JCM19301_1499</name>
</gene>
<dbReference type="Gene3D" id="3.40.50.300">
    <property type="entry name" value="P-loop containing nucleotide triphosphate hydrolases"/>
    <property type="match status" value="1"/>
</dbReference>
<evidence type="ECO:0000313" key="5">
    <source>
        <dbReference type="EMBL" id="GAL66955.1"/>
    </source>
</evidence>
<dbReference type="EMBL" id="BBNR01000006">
    <property type="protein sequence ID" value="GAL66955.1"/>
    <property type="molecule type" value="Genomic_DNA"/>
</dbReference>
<keyword evidence="3 5" id="KW-0067">ATP-binding</keyword>
<reference evidence="5 6" key="1">
    <citation type="journal article" date="2014" name="Genome Announc.">
        <title>Draft Genome Sequence of Marine Flavobacterium Jejuia pallidilutea Strain 11shimoA1 and Pigmentation Mutants.</title>
        <authorList>
            <person name="Takatani N."/>
            <person name="Nakanishi M."/>
            <person name="Meirelles P."/>
            <person name="Mino S."/>
            <person name="Suda W."/>
            <person name="Oshima K."/>
            <person name="Hattori M."/>
            <person name="Ohkuma M."/>
            <person name="Hosokawa M."/>
            <person name="Miyashita K."/>
            <person name="Thompson F.L."/>
            <person name="Niwa A."/>
            <person name="Sawabe T."/>
            <person name="Sawabe T."/>
        </authorList>
    </citation>
    <scope>NUCLEOTIDE SEQUENCE [LARGE SCALE GENOMIC DNA]</scope>
    <source>
        <strain evidence="5 6">JCM 19301</strain>
    </source>
</reference>
<dbReference type="GO" id="GO:0005524">
    <property type="term" value="F:ATP binding"/>
    <property type="evidence" value="ECO:0007669"/>
    <property type="project" value="UniProtKB-KW"/>
</dbReference>
<dbReference type="InterPro" id="IPR003593">
    <property type="entry name" value="AAA+_ATPase"/>
</dbReference>
<evidence type="ECO:0000313" key="6">
    <source>
        <dbReference type="Proteomes" id="UP000029641"/>
    </source>
</evidence>
<dbReference type="InterPro" id="IPR027417">
    <property type="entry name" value="P-loop_NTPase"/>
</dbReference>
<keyword evidence="1" id="KW-0813">Transport</keyword>
<dbReference type="Proteomes" id="UP000029641">
    <property type="component" value="Unassembled WGS sequence"/>
</dbReference>
<accession>A0A090VQE5</accession>
<dbReference type="InterPro" id="IPR051782">
    <property type="entry name" value="ABC_Transporter_VariousFunc"/>
</dbReference>
<evidence type="ECO:0000256" key="3">
    <source>
        <dbReference type="ARBA" id="ARBA00022840"/>
    </source>
</evidence>
<dbReference type="AlphaFoldDB" id="A0A090VQE5"/>
<organism evidence="5 6">
    <name type="scientific">Jejuia pallidilutea</name>
    <dbReference type="NCBI Taxonomy" id="504487"/>
    <lineage>
        <taxon>Bacteria</taxon>
        <taxon>Pseudomonadati</taxon>
        <taxon>Bacteroidota</taxon>
        <taxon>Flavobacteriia</taxon>
        <taxon>Flavobacteriales</taxon>
        <taxon>Flavobacteriaceae</taxon>
        <taxon>Jejuia</taxon>
    </lineage>
</organism>
<evidence type="ECO:0000256" key="1">
    <source>
        <dbReference type="ARBA" id="ARBA00022448"/>
    </source>
</evidence>
<dbReference type="InterPro" id="IPR003439">
    <property type="entry name" value="ABC_transporter-like_ATP-bd"/>
</dbReference>
<dbReference type="STRING" id="504487.JCM19538_124"/>
<dbReference type="PROSITE" id="PS50893">
    <property type="entry name" value="ABC_TRANSPORTER_2"/>
    <property type="match status" value="1"/>
</dbReference>
<evidence type="ECO:0000259" key="4">
    <source>
        <dbReference type="PROSITE" id="PS50893"/>
    </source>
</evidence>
<dbReference type="eggNOG" id="COG1131">
    <property type="taxonomic scope" value="Bacteria"/>
</dbReference>
<dbReference type="SUPFAM" id="SSF52540">
    <property type="entry name" value="P-loop containing nucleoside triphosphate hydrolases"/>
    <property type="match status" value="1"/>
</dbReference>
<dbReference type="PANTHER" id="PTHR42939">
    <property type="entry name" value="ABC TRANSPORTER ATP-BINDING PROTEIN ALBC-RELATED"/>
    <property type="match status" value="1"/>
</dbReference>
<dbReference type="CDD" id="cd03230">
    <property type="entry name" value="ABC_DR_subfamily_A"/>
    <property type="match status" value="1"/>
</dbReference>
<evidence type="ECO:0000256" key="2">
    <source>
        <dbReference type="ARBA" id="ARBA00022741"/>
    </source>
</evidence>
<dbReference type="SMART" id="SM00382">
    <property type="entry name" value="AAA"/>
    <property type="match status" value="1"/>
</dbReference>
<sequence length="257" mass="29171">MIFAKNLSYHYNRKTPLFQNLDFEQTEGSIIGLLGKNGAGKSTLLKLISGLLKSKTGSVLVNGFKPYQRRPDFLSDIFLVNDEPFLPPLTITSYLKVYAPLYKNFDIEKMHKILIEFDLQGHCNLSKLSHGQQKKFVIAFALSANCKLLLLDEPTNGLDIPSKSVFRKVLVNSVEDHQLVVISTHQVKDIESVIDKIVVLEDGEIVFKNDVCSITEKLKFNKVSTYQKPQKSFTQKNVQAVLIPFNMEQMEMKQKST</sequence>